<comment type="caution">
    <text evidence="2">The sequence shown here is derived from an EMBL/GenBank/DDBJ whole genome shotgun (WGS) entry which is preliminary data.</text>
</comment>
<sequence>MHGMPAMMHGLFAGMLAGTALGVAGYIFFFVLAGILLFAAIWLIPLIFYLITMQNALQTVAPDRRSLTPGLVWLNLIPIFNLVWNFFIVSHVSHSLRREFASRGVTNVGDCGYGLGIAMSVLVICTVIPFLGWISWIAAVVFWILYWVKVADLKNQLLLGTIGGTQGPTATLPPAGLTAGL</sequence>
<name>T1CKP5_9ZZZZ</name>
<reference evidence="2" key="1">
    <citation type="submission" date="2013-08" db="EMBL/GenBank/DDBJ databases">
        <authorList>
            <person name="Mendez C."/>
            <person name="Richter M."/>
            <person name="Ferrer M."/>
            <person name="Sanchez J."/>
        </authorList>
    </citation>
    <scope>NUCLEOTIDE SEQUENCE</scope>
</reference>
<keyword evidence="1" id="KW-0812">Transmembrane</keyword>
<evidence type="ECO:0008006" key="3">
    <source>
        <dbReference type="Google" id="ProtNLM"/>
    </source>
</evidence>
<evidence type="ECO:0000256" key="1">
    <source>
        <dbReference type="SAM" id="Phobius"/>
    </source>
</evidence>
<feature type="transmembrane region" description="Helical" evidence="1">
    <location>
        <begin position="32"/>
        <end position="51"/>
    </location>
</feature>
<protein>
    <recommendedName>
        <fullName evidence="3">DUF4328 domain-containing protein</fullName>
    </recommendedName>
</protein>
<keyword evidence="1" id="KW-1133">Transmembrane helix</keyword>
<keyword evidence="1" id="KW-0472">Membrane</keyword>
<organism evidence="2">
    <name type="scientific">mine drainage metagenome</name>
    <dbReference type="NCBI Taxonomy" id="410659"/>
    <lineage>
        <taxon>unclassified sequences</taxon>
        <taxon>metagenomes</taxon>
        <taxon>ecological metagenomes</taxon>
    </lineage>
</organism>
<feature type="transmembrane region" description="Helical" evidence="1">
    <location>
        <begin position="72"/>
        <end position="93"/>
    </location>
</feature>
<proteinExistence type="predicted"/>
<accession>T1CKP5</accession>
<dbReference type="EMBL" id="AUZY01003599">
    <property type="protein sequence ID" value="EQD68164.1"/>
    <property type="molecule type" value="Genomic_DNA"/>
</dbReference>
<feature type="transmembrane region" description="Helical" evidence="1">
    <location>
        <begin position="113"/>
        <end position="146"/>
    </location>
</feature>
<dbReference type="AlphaFoldDB" id="T1CKP5"/>
<evidence type="ECO:0000313" key="2">
    <source>
        <dbReference type="EMBL" id="EQD68164.1"/>
    </source>
</evidence>
<reference evidence="2" key="2">
    <citation type="journal article" date="2014" name="ISME J.">
        <title>Microbial stratification in low pH oxic and suboxic macroscopic growths along an acid mine drainage.</title>
        <authorList>
            <person name="Mendez-Garcia C."/>
            <person name="Mesa V."/>
            <person name="Sprenger R.R."/>
            <person name="Richter M."/>
            <person name="Diez M.S."/>
            <person name="Solano J."/>
            <person name="Bargiela R."/>
            <person name="Golyshina O.V."/>
            <person name="Manteca A."/>
            <person name="Ramos J.L."/>
            <person name="Gallego J.R."/>
            <person name="Llorente I."/>
            <person name="Martins Dos Santos V.A."/>
            <person name="Jensen O.N."/>
            <person name="Pelaez A.I."/>
            <person name="Sanchez J."/>
            <person name="Ferrer M."/>
        </authorList>
    </citation>
    <scope>NUCLEOTIDE SEQUENCE</scope>
</reference>
<gene>
    <name evidence="2" type="ORF">B1B_05675</name>
</gene>